<dbReference type="InterPro" id="IPR000182">
    <property type="entry name" value="GNAT_dom"/>
</dbReference>
<dbReference type="PANTHER" id="PTHR43451">
    <property type="entry name" value="ACETYLTRANSFERASE (GNAT) FAMILY PROTEIN"/>
    <property type="match status" value="1"/>
</dbReference>
<proteinExistence type="predicted"/>
<dbReference type="Gene3D" id="3.40.630.30">
    <property type="match status" value="1"/>
</dbReference>
<dbReference type="PANTHER" id="PTHR43451:SF1">
    <property type="entry name" value="ACETYLTRANSFERASE"/>
    <property type="match status" value="1"/>
</dbReference>
<keyword evidence="2" id="KW-0012">Acyltransferase</keyword>
<accession>A0AAW5HSD4</accession>
<feature type="domain" description="N-acetyltransferase" evidence="1">
    <location>
        <begin position="4"/>
        <end position="159"/>
    </location>
</feature>
<comment type="caution">
    <text evidence="2">The sequence shown here is derived from an EMBL/GenBank/DDBJ whole genome shotgun (WGS) entry which is preliminary data.</text>
</comment>
<dbReference type="RefSeq" id="WP_252461702.1">
    <property type="nucleotide sequence ID" value="NZ_JAMHFX010000240.1"/>
</dbReference>
<dbReference type="EC" id="2.3.1.-" evidence="2"/>
<reference evidence="2" key="1">
    <citation type="submission" date="2022-05" db="EMBL/GenBank/DDBJ databases">
        <authorList>
            <person name="Yi M."/>
        </authorList>
    </citation>
    <scope>NUCLEOTIDE SEQUENCE</scope>
    <source>
        <strain evidence="2">DS2</strain>
    </source>
</reference>
<dbReference type="SUPFAM" id="SSF55729">
    <property type="entry name" value="Acyl-CoA N-acyltransferases (Nat)"/>
    <property type="match status" value="1"/>
</dbReference>
<dbReference type="GO" id="GO:0016747">
    <property type="term" value="F:acyltransferase activity, transferring groups other than amino-acyl groups"/>
    <property type="evidence" value="ECO:0007669"/>
    <property type="project" value="InterPro"/>
</dbReference>
<dbReference type="Proteomes" id="UP001202943">
    <property type="component" value="Unassembled WGS sequence"/>
</dbReference>
<sequence>MSTIKIRRFRPGDEVSLFEVFYSAIHLIALEDYNSEQIDAWAPADLDPQRWAIRMRKIRPFVAEEDRQIVGYADLQPNGYIDHFFVSGHHVRHGIGSLLMQHIHDEAQVLGIQTLSSDVSKNAQAFFEKHGFHVVEIKFPISRGVKFQNALMHKVLMHH</sequence>
<name>A0AAW5HSD4_PSEPU</name>
<evidence type="ECO:0000313" key="2">
    <source>
        <dbReference type="EMBL" id="MCO1624124.1"/>
    </source>
</evidence>
<dbReference type="InterPro" id="IPR016181">
    <property type="entry name" value="Acyl_CoA_acyltransferase"/>
</dbReference>
<evidence type="ECO:0000313" key="3">
    <source>
        <dbReference type="Proteomes" id="UP001202943"/>
    </source>
</evidence>
<dbReference type="PROSITE" id="PS51186">
    <property type="entry name" value="GNAT"/>
    <property type="match status" value="1"/>
</dbReference>
<dbReference type="Pfam" id="PF13673">
    <property type="entry name" value="Acetyltransf_10"/>
    <property type="match status" value="1"/>
</dbReference>
<dbReference type="AlphaFoldDB" id="A0AAW5HSD4"/>
<dbReference type="InterPro" id="IPR052564">
    <property type="entry name" value="N-acetyltrans/Recomb-assoc"/>
</dbReference>
<dbReference type="EMBL" id="JAMHFX010000240">
    <property type="protein sequence ID" value="MCO1624124.1"/>
    <property type="molecule type" value="Genomic_DNA"/>
</dbReference>
<evidence type="ECO:0000259" key="1">
    <source>
        <dbReference type="PROSITE" id="PS51186"/>
    </source>
</evidence>
<organism evidence="2 3">
    <name type="scientific">Pseudomonas putida</name>
    <name type="common">Arthrobacter siderocapsulatus</name>
    <dbReference type="NCBI Taxonomy" id="303"/>
    <lineage>
        <taxon>Bacteria</taxon>
        <taxon>Pseudomonadati</taxon>
        <taxon>Pseudomonadota</taxon>
        <taxon>Gammaproteobacteria</taxon>
        <taxon>Pseudomonadales</taxon>
        <taxon>Pseudomonadaceae</taxon>
        <taxon>Pseudomonas</taxon>
    </lineage>
</organism>
<keyword evidence="2" id="KW-0808">Transferase</keyword>
<gene>
    <name evidence="2" type="ORF">M8C81_26395</name>
</gene>
<protein>
    <submittedName>
        <fullName evidence="2">GNAT family N-acetyltransferase</fullName>
        <ecNumber evidence="2">2.3.1.-</ecNumber>
    </submittedName>
</protein>
<dbReference type="CDD" id="cd04301">
    <property type="entry name" value="NAT_SF"/>
    <property type="match status" value="1"/>
</dbReference>
<reference evidence="2" key="2">
    <citation type="submission" date="2023-08" db="EMBL/GenBank/DDBJ databases">
        <title>Isolation, Identification, Denitrification Characteristics of A Highly Efficient Aerobic Denitrifying Bacterial Strain DS2.</title>
        <authorList>
            <person name="Wang H."/>
        </authorList>
    </citation>
    <scope>NUCLEOTIDE SEQUENCE</scope>
    <source>
        <strain evidence="2">DS2</strain>
    </source>
</reference>